<keyword evidence="2" id="KW-0472">Membrane</keyword>
<feature type="transmembrane region" description="Helical" evidence="2">
    <location>
        <begin position="410"/>
        <end position="428"/>
    </location>
</feature>
<evidence type="ECO:0000313" key="5">
    <source>
        <dbReference type="Proteomes" id="UP000177006"/>
    </source>
</evidence>
<name>A0A1F5E918_9BACT</name>
<reference evidence="4 5" key="1">
    <citation type="journal article" date="2016" name="Nat. Commun.">
        <title>Thousands of microbial genomes shed light on interconnected biogeochemical processes in an aquifer system.</title>
        <authorList>
            <person name="Anantharaman K."/>
            <person name="Brown C.T."/>
            <person name="Hug L.A."/>
            <person name="Sharon I."/>
            <person name="Castelle C.J."/>
            <person name="Probst A.J."/>
            <person name="Thomas B.C."/>
            <person name="Singh A."/>
            <person name="Wilkins M.J."/>
            <person name="Karaoz U."/>
            <person name="Brodie E.L."/>
            <person name="Williams K.H."/>
            <person name="Hubbard S.S."/>
            <person name="Banfield J.F."/>
        </authorList>
    </citation>
    <scope>NUCLEOTIDE SEQUENCE [LARGE SCALE GENOMIC DNA]</scope>
</reference>
<evidence type="ECO:0000256" key="2">
    <source>
        <dbReference type="SAM" id="Phobius"/>
    </source>
</evidence>
<protein>
    <submittedName>
        <fullName evidence="4">Uncharacterized protein</fullName>
    </submittedName>
</protein>
<evidence type="ECO:0000313" key="4">
    <source>
        <dbReference type="EMBL" id="OGD63878.1"/>
    </source>
</evidence>
<keyword evidence="2" id="KW-1133">Transmembrane helix</keyword>
<feature type="signal peptide" evidence="3">
    <location>
        <begin position="1"/>
        <end position="27"/>
    </location>
</feature>
<feature type="chain" id="PRO_5009518298" evidence="3">
    <location>
        <begin position="28"/>
        <end position="438"/>
    </location>
</feature>
<gene>
    <name evidence="4" type="ORF">A2160_01440</name>
</gene>
<dbReference type="STRING" id="1797457.A2160_01440"/>
<feature type="transmembrane region" description="Helical" evidence="2">
    <location>
        <begin position="353"/>
        <end position="372"/>
    </location>
</feature>
<accession>A0A1F5E918</accession>
<dbReference type="EMBL" id="MEZK01000003">
    <property type="protein sequence ID" value="OGD63878.1"/>
    <property type="molecule type" value="Genomic_DNA"/>
</dbReference>
<organism evidence="4 5">
    <name type="scientific">Candidatus Beckwithbacteria bacterium RBG_13_42_9</name>
    <dbReference type="NCBI Taxonomy" id="1797457"/>
    <lineage>
        <taxon>Bacteria</taxon>
        <taxon>Candidatus Beckwithiibacteriota</taxon>
    </lineage>
</organism>
<feature type="compositionally biased region" description="Pro residues" evidence="1">
    <location>
        <begin position="190"/>
        <end position="200"/>
    </location>
</feature>
<dbReference type="AlphaFoldDB" id="A0A1F5E918"/>
<evidence type="ECO:0000256" key="3">
    <source>
        <dbReference type="SAM" id="SignalP"/>
    </source>
</evidence>
<keyword evidence="2" id="KW-0812">Transmembrane</keyword>
<keyword evidence="3" id="KW-0732">Signal</keyword>
<proteinExistence type="predicted"/>
<evidence type="ECO:0000256" key="1">
    <source>
        <dbReference type="SAM" id="MobiDB-lite"/>
    </source>
</evidence>
<feature type="region of interest" description="Disordered" evidence="1">
    <location>
        <begin position="183"/>
        <end position="211"/>
    </location>
</feature>
<dbReference type="Proteomes" id="UP000177006">
    <property type="component" value="Unassembled WGS sequence"/>
</dbReference>
<comment type="caution">
    <text evidence="4">The sequence shown here is derived from an EMBL/GenBank/DDBJ whole genome shotgun (WGS) entry which is preliminary data.</text>
</comment>
<feature type="transmembrane region" description="Helical" evidence="2">
    <location>
        <begin position="379"/>
        <end position="398"/>
    </location>
</feature>
<sequence>MNKLFKYLASALMAILLNGYMASSALAADFTVFCNDTSATTGDCYISPLPNQNLFYETNWLPGDTITRNFTVDNTDNPDACDLLMRTRNETQTPGDFATKLWTVIKQSIDDLYGVRDGADRAASNQTLNNLFNESGYISLGTIVAGGTKVYNWTVTFDFLANNDYQNAQTQFDFDLSFACGQPGASPSPTASPTPTPSPNPEAGKHSSLGLQGSCNADGSKTFYTTMDLKEDGHPKKDINVKFTYLGATANDLTNDDGRADASFTLNGVGDLKAEPDSGYPSLTQVVHDIDCATGTVLGVATGGWPQAGWVFAATEGTVEGATATASATPSASLVPLPMVEGASTCTDPYYPWWLPLVLQGLLTLVYFWFIWRQPEMKGWWFAPVILSLLSQLIHEILGCNCGTGRWCPWYWVFNLIILLITALFYYYHLYRLSRRDR</sequence>